<evidence type="ECO:0000313" key="3">
    <source>
        <dbReference type="Proteomes" id="UP000275078"/>
    </source>
</evidence>
<organism evidence="2 3">
    <name type="scientific">Ascobolus immersus RN42</name>
    <dbReference type="NCBI Taxonomy" id="1160509"/>
    <lineage>
        <taxon>Eukaryota</taxon>
        <taxon>Fungi</taxon>
        <taxon>Dikarya</taxon>
        <taxon>Ascomycota</taxon>
        <taxon>Pezizomycotina</taxon>
        <taxon>Pezizomycetes</taxon>
        <taxon>Pezizales</taxon>
        <taxon>Ascobolaceae</taxon>
        <taxon>Ascobolus</taxon>
    </lineage>
</organism>
<dbReference type="EMBL" id="ML119681">
    <property type="protein sequence ID" value="RPA81217.1"/>
    <property type="molecule type" value="Genomic_DNA"/>
</dbReference>
<evidence type="ECO:0000256" key="1">
    <source>
        <dbReference type="SAM" id="Phobius"/>
    </source>
</evidence>
<gene>
    <name evidence="2" type="ORF">BJ508DRAFT_326602</name>
</gene>
<keyword evidence="3" id="KW-1185">Reference proteome</keyword>
<feature type="transmembrane region" description="Helical" evidence="1">
    <location>
        <begin position="162"/>
        <end position="180"/>
    </location>
</feature>
<sequence>MSSTVPTTRKPYGLDDDMQPLHWYSRKNYWRRNPSNGEFTVRERLITYNDPEDGFVIQREEEGLVPRPVLTKIREPFQDESWQDYFESQGYFYLRAFSDFYLLYTQSKVIKRDLDKHSRLEHLTRKEVRHAICQDLGLKSVDEYIDLFFLDDFSRDKDFNRMYFPLGFLYGCVLLYPIAARNQLLWDRMFKSILFSSLIDSSAWSWSQWIFVLDARPKIEASPVSRIADVGGNVDLWRQIEEMEKRYNSLIASISTQVANQRTLLNLPVEIRLEIYTQSSTFSLLHLSHTCNHLYNEINAYPSILSNCLGFASNDRITRNLRSFAKAKIRFEEGGKLNIDLVSRLQDNDEEQLFRKLFQDPTVQEDEVSWQICGLCLGVFWSRRVRSKDPYFVCLGCLMERIASRVRALEEDKVQGV</sequence>
<keyword evidence="1" id="KW-1133">Transmembrane helix</keyword>
<dbReference type="AlphaFoldDB" id="A0A3N4I6W8"/>
<keyword evidence="1" id="KW-0472">Membrane</keyword>
<evidence type="ECO:0000313" key="2">
    <source>
        <dbReference type="EMBL" id="RPA81217.1"/>
    </source>
</evidence>
<protein>
    <recommendedName>
        <fullName evidence="4">F-box domain-containing protein</fullName>
    </recommendedName>
</protein>
<reference evidence="2 3" key="1">
    <citation type="journal article" date="2018" name="Nat. Ecol. Evol.">
        <title>Pezizomycetes genomes reveal the molecular basis of ectomycorrhizal truffle lifestyle.</title>
        <authorList>
            <person name="Murat C."/>
            <person name="Payen T."/>
            <person name="Noel B."/>
            <person name="Kuo A."/>
            <person name="Morin E."/>
            <person name="Chen J."/>
            <person name="Kohler A."/>
            <person name="Krizsan K."/>
            <person name="Balestrini R."/>
            <person name="Da Silva C."/>
            <person name="Montanini B."/>
            <person name="Hainaut M."/>
            <person name="Levati E."/>
            <person name="Barry K.W."/>
            <person name="Belfiori B."/>
            <person name="Cichocki N."/>
            <person name="Clum A."/>
            <person name="Dockter R.B."/>
            <person name="Fauchery L."/>
            <person name="Guy J."/>
            <person name="Iotti M."/>
            <person name="Le Tacon F."/>
            <person name="Lindquist E.A."/>
            <person name="Lipzen A."/>
            <person name="Malagnac F."/>
            <person name="Mello A."/>
            <person name="Molinier V."/>
            <person name="Miyauchi S."/>
            <person name="Poulain J."/>
            <person name="Riccioni C."/>
            <person name="Rubini A."/>
            <person name="Sitrit Y."/>
            <person name="Splivallo R."/>
            <person name="Traeger S."/>
            <person name="Wang M."/>
            <person name="Zifcakova L."/>
            <person name="Wipf D."/>
            <person name="Zambonelli A."/>
            <person name="Paolocci F."/>
            <person name="Nowrousian M."/>
            <person name="Ottonello S."/>
            <person name="Baldrian P."/>
            <person name="Spatafora J.W."/>
            <person name="Henrissat B."/>
            <person name="Nagy L.G."/>
            <person name="Aury J.M."/>
            <person name="Wincker P."/>
            <person name="Grigoriev I.V."/>
            <person name="Bonfante P."/>
            <person name="Martin F.M."/>
        </authorList>
    </citation>
    <scope>NUCLEOTIDE SEQUENCE [LARGE SCALE GENOMIC DNA]</scope>
    <source>
        <strain evidence="2 3">RN42</strain>
    </source>
</reference>
<accession>A0A3N4I6W8</accession>
<keyword evidence="1" id="KW-0812">Transmembrane</keyword>
<proteinExistence type="predicted"/>
<name>A0A3N4I6W8_ASCIM</name>
<evidence type="ECO:0008006" key="4">
    <source>
        <dbReference type="Google" id="ProtNLM"/>
    </source>
</evidence>
<dbReference type="OrthoDB" id="435188at2759"/>
<dbReference type="Proteomes" id="UP000275078">
    <property type="component" value="Unassembled WGS sequence"/>
</dbReference>